<proteinExistence type="predicted"/>
<protein>
    <submittedName>
        <fullName evidence="2">Prenyltransferase/squalene oxidase repeat-containing protein</fullName>
    </submittedName>
</protein>
<organism evidence="2 3">
    <name type="scientific">Luteolibacter algae</name>
    <dbReference type="NCBI Taxonomy" id="454151"/>
    <lineage>
        <taxon>Bacteria</taxon>
        <taxon>Pseudomonadati</taxon>
        <taxon>Verrucomicrobiota</taxon>
        <taxon>Verrucomicrobiia</taxon>
        <taxon>Verrucomicrobiales</taxon>
        <taxon>Verrucomicrobiaceae</taxon>
        <taxon>Luteolibacter</taxon>
    </lineage>
</organism>
<dbReference type="SUPFAM" id="SSF48239">
    <property type="entry name" value="Terpenoid cyclases/Protein prenyltransferases"/>
    <property type="match status" value="1"/>
</dbReference>
<dbReference type="Gene3D" id="1.50.10.20">
    <property type="match status" value="2"/>
</dbReference>
<keyword evidence="3" id="KW-1185">Reference proteome</keyword>
<accession>A0ABW5D8U0</accession>
<keyword evidence="1" id="KW-1133">Transmembrane helix</keyword>
<name>A0ABW5D8U0_9BACT</name>
<dbReference type="RefSeq" id="WP_386820643.1">
    <property type="nucleotide sequence ID" value="NZ_JBHUIT010000027.1"/>
</dbReference>
<evidence type="ECO:0000313" key="3">
    <source>
        <dbReference type="Proteomes" id="UP001597375"/>
    </source>
</evidence>
<gene>
    <name evidence="2" type="ORF">ACFSSA_11790</name>
</gene>
<dbReference type="EMBL" id="JBHUIT010000027">
    <property type="protein sequence ID" value="MFD2257357.1"/>
    <property type="molecule type" value="Genomic_DNA"/>
</dbReference>
<keyword evidence="1" id="KW-0472">Membrane</keyword>
<dbReference type="CDD" id="cd00688">
    <property type="entry name" value="ISOPREN_C2_like"/>
    <property type="match status" value="1"/>
</dbReference>
<dbReference type="InterPro" id="IPR008930">
    <property type="entry name" value="Terpenoid_cyclase/PrenylTrfase"/>
</dbReference>
<evidence type="ECO:0000313" key="2">
    <source>
        <dbReference type="EMBL" id="MFD2257357.1"/>
    </source>
</evidence>
<reference evidence="3" key="1">
    <citation type="journal article" date="2019" name="Int. J. Syst. Evol. Microbiol.">
        <title>The Global Catalogue of Microorganisms (GCM) 10K type strain sequencing project: providing services to taxonomists for standard genome sequencing and annotation.</title>
        <authorList>
            <consortium name="The Broad Institute Genomics Platform"/>
            <consortium name="The Broad Institute Genome Sequencing Center for Infectious Disease"/>
            <person name="Wu L."/>
            <person name="Ma J."/>
        </authorList>
    </citation>
    <scope>NUCLEOTIDE SEQUENCE [LARGE SCALE GENOMIC DNA]</scope>
    <source>
        <strain evidence="3">CGMCC 4.7106</strain>
    </source>
</reference>
<sequence>MSIHVQLSEEAKAKLKAQKRNSTISSIVIAAMVVVLIFLVLGIFLLPNIIKETPTIVTYSASLNEEVEVQEKKVTNQIQRKPSAPANSMTKVIASNTSSPTAIPVPDVNVDAPSVDFGDGQDFGGGWGEEGDSGSGGGFGAVPATMRKRCSKEDRMARLQEMGGNPQAEEVVEKGLEWLKANQNADGSWTGSNKAAMTGFAVLAYLGRCETPLSEKYGESCLRGITYLVNLGMKNNGKLSANLSDKHWPYEHAIASYAICEATTFSNQLSINIPNIAEVAQMATEFTLDNQHKKSGGWDYAYDTEGKRGGDLSIAAWHIQALKAANHTGLEFSGMSRAKGKALDYVESLQNKNGGFGYVTKNSPAGKDEEYFTMTGGGVLALQMWDKESAASVRNGAQYILKNSKLDYNSKDSNLYAHYYEAQAMMIRGGKEWETYNSMFKDQLIKNQMPDGSWKAPGMGGEYKNAHYRTCLNILMLEVYYRFLPGTGAK</sequence>
<feature type="transmembrane region" description="Helical" evidence="1">
    <location>
        <begin position="24"/>
        <end position="46"/>
    </location>
</feature>
<evidence type="ECO:0000256" key="1">
    <source>
        <dbReference type="SAM" id="Phobius"/>
    </source>
</evidence>
<keyword evidence="1" id="KW-0812">Transmembrane</keyword>
<dbReference type="Proteomes" id="UP001597375">
    <property type="component" value="Unassembled WGS sequence"/>
</dbReference>
<comment type="caution">
    <text evidence="2">The sequence shown here is derived from an EMBL/GenBank/DDBJ whole genome shotgun (WGS) entry which is preliminary data.</text>
</comment>